<evidence type="ECO:0000313" key="2">
    <source>
        <dbReference type="Proteomes" id="UP000288079"/>
    </source>
</evidence>
<dbReference type="CDD" id="cd13121">
    <property type="entry name" value="BF2867_like_C"/>
    <property type="match status" value="1"/>
</dbReference>
<reference evidence="1 2" key="1">
    <citation type="submission" date="2018-10" db="EMBL/GenBank/DDBJ databases">
        <title>Draft Genome Sequence of Bacteroides sp. KCTC 15687.</title>
        <authorList>
            <person name="Yu S.Y."/>
            <person name="Kim J.S."/>
            <person name="Oh B.S."/>
            <person name="Park S.H."/>
            <person name="Kang S.W."/>
            <person name="Park J.E."/>
            <person name="Choi S.H."/>
            <person name="Han K.I."/>
            <person name="Lee K.C."/>
            <person name="Eom M.K."/>
            <person name="Suh M.K."/>
            <person name="Lee D.H."/>
            <person name="Yoon H."/>
            <person name="Kim B."/>
            <person name="Yang S.J."/>
            <person name="Lee J.S."/>
            <person name="Lee J.H."/>
        </authorList>
    </citation>
    <scope>NUCLEOTIDE SEQUENCE [LARGE SCALE GENOMIC DNA]</scope>
    <source>
        <strain evidence="1 2">KCTC 15687</strain>
    </source>
</reference>
<dbReference type="InterPro" id="IPR042278">
    <property type="entry name" value="Mfa-like_1_N"/>
</dbReference>
<evidence type="ECO:0008006" key="3">
    <source>
        <dbReference type="Google" id="ProtNLM"/>
    </source>
</evidence>
<dbReference type="InterPro" id="IPR025049">
    <property type="entry name" value="Mfa-like_1"/>
</dbReference>
<organism evidence="1 2">
    <name type="scientific">Bacteroides faecalis</name>
    <dbReference type="NCBI Taxonomy" id="2447885"/>
    <lineage>
        <taxon>Bacteria</taxon>
        <taxon>Pseudomonadati</taxon>
        <taxon>Bacteroidota</taxon>
        <taxon>Bacteroidia</taxon>
        <taxon>Bacteroidales</taxon>
        <taxon>Bacteroidaceae</taxon>
        <taxon>Bacteroides</taxon>
    </lineage>
</organism>
<name>A0A401LQI7_9BACE</name>
<dbReference type="Gene3D" id="2.60.40.2620">
    <property type="entry name" value="Fimbrillin-like"/>
    <property type="match status" value="1"/>
</dbReference>
<accession>A0A401LQI7</accession>
<keyword evidence="2" id="KW-1185">Reference proteome</keyword>
<dbReference type="Gene3D" id="2.60.40.2630">
    <property type="match status" value="1"/>
</dbReference>
<dbReference type="AlphaFoldDB" id="A0A401LQI7"/>
<evidence type="ECO:0000313" key="1">
    <source>
        <dbReference type="EMBL" id="GCB33749.1"/>
    </source>
</evidence>
<proteinExistence type="predicted"/>
<gene>
    <name evidence="1" type="ORF">KGMB02408_06940</name>
</gene>
<dbReference type="Pfam" id="PF13149">
    <property type="entry name" value="Mfa_like_1"/>
    <property type="match status" value="1"/>
</dbReference>
<dbReference type="CDD" id="cd13120">
    <property type="entry name" value="BF2867_like_N"/>
    <property type="match status" value="1"/>
</dbReference>
<sequence length="317" mass="35257">MMKCKTKTESKMKKNIHIIYTACIGFVFCMAGCGQENTIRKETEQDKIMKFQIIHPSQQSKSVLRATETAFETNDQIGLYVTEQNEPLQVAGNYANNASLTYNGTAWIPAKPIYWNDGTYDVYAYYPHSSPILSVDEAKFNVALDQSTIKTANKLGGYEASDFLWASAKKQTAGNAAVSLKFRHCMSKLIVRLIKGEDYEGDLAEDATVYIHNTVPSATIDLSVGVATKALYGTEASIKAKPAGDHQYTAILVPQRIDNRRPLIEVVMKGVSYLMESKFLFKPGIQHTISLTISKNPDQVKIEIGGEIEDWESTQES</sequence>
<dbReference type="EMBL" id="BHWB01000002">
    <property type="protein sequence ID" value="GCB33749.1"/>
    <property type="molecule type" value="Genomic_DNA"/>
</dbReference>
<comment type="caution">
    <text evidence="1">The sequence shown here is derived from an EMBL/GenBank/DDBJ whole genome shotgun (WGS) entry which is preliminary data.</text>
</comment>
<protein>
    <recommendedName>
        <fullName evidence="3">Fimbrillin family protein</fullName>
    </recommendedName>
</protein>
<dbReference type="Proteomes" id="UP000288079">
    <property type="component" value="Unassembled WGS sequence"/>
</dbReference>